<gene>
    <name evidence="3" type="ORF">E4021_11355</name>
</gene>
<dbReference type="PANTHER" id="PTHR33606:SF3">
    <property type="entry name" value="PROTEIN YCII"/>
    <property type="match status" value="1"/>
</dbReference>
<comment type="similarity">
    <text evidence="1">Belongs to the YciI family.</text>
</comment>
<reference evidence="3 4" key="1">
    <citation type="submission" date="2019-04" db="EMBL/GenBank/DDBJ databases">
        <title>Lewinella litorea sp. nov., isolated from a marine sand.</title>
        <authorList>
            <person name="Yoon J.-H."/>
        </authorList>
    </citation>
    <scope>NUCLEOTIDE SEQUENCE [LARGE SCALE GENOMIC DNA]</scope>
    <source>
        <strain evidence="3 4">HSMS-39</strain>
    </source>
</reference>
<evidence type="ECO:0000313" key="3">
    <source>
        <dbReference type="EMBL" id="THH39345.1"/>
    </source>
</evidence>
<organism evidence="3 4">
    <name type="scientific">Neolewinella litorea</name>
    <dbReference type="NCBI Taxonomy" id="2562452"/>
    <lineage>
        <taxon>Bacteria</taxon>
        <taxon>Pseudomonadati</taxon>
        <taxon>Bacteroidota</taxon>
        <taxon>Saprospiria</taxon>
        <taxon>Saprospirales</taxon>
        <taxon>Lewinellaceae</taxon>
        <taxon>Neolewinella</taxon>
    </lineage>
</organism>
<dbReference type="SUPFAM" id="SSF54909">
    <property type="entry name" value="Dimeric alpha+beta barrel"/>
    <property type="match status" value="1"/>
</dbReference>
<dbReference type="EMBL" id="SRSF01000004">
    <property type="protein sequence ID" value="THH39345.1"/>
    <property type="molecule type" value="Genomic_DNA"/>
</dbReference>
<dbReference type="PANTHER" id="PTHR33606">
    <property type="entry name" value="PROTEIN YCII"/>
    <property type="match status" value="1"/>
</dbReference>
<dbReference type="Gene3D" id="3.30.70.1060">
    <property type="entry name" value="Dimeric alpha+beta barrel"/>
    <property type="match status" value="1"/>
</dbReference>
<protein>
    <recommendedName>
        <fullName evidence="2">YCII-related domain-containing protein</fullName>
    </recommendedName>
</protein>
<dbReference type="OrthoDB" id="9797014at2"/>
<dbReference type="AlphaFoldDB" id="A0A4S4NK76"/>
<dbReference type="InterPro" id="IPR051807">
    <property type="entry name" value="Sec-metab_biosynth-assoc"/>
</dbReference>
<feature type="domain" description="YCII-related" evidence="2">
    <location>
        <begin position="1"/>
        <end position="86"/>
    </location>
</feature>
<dbReference type="NCBIfam" id="NF009508">
    <property type="entry name" value="PRK12866.1"/>
    <property type="match status" value="1"/>
</dbReference>
<sequence>MNYYLLFYETVKGYEAKRQPYRDSHLRLAREAQERGELIMAGAFDPADGAALLFKGETATDAEAFAEADPYVRKGLVSRWYVKKWSVVVE</sequence>
<dbReference type="InterPro" id="IPR011008">
    <property type="entry name" value="Dimeric_a/b-barrel"/>
</dbReference>
<proteinExistence type="inferred from homology"/>
<accession>A0A4S4NK76</accession>
<dbReference type="Proteomes" id="UP000308528">
    <property type="component" value="Unassembled WGS sequence"/>
</dbReference>
<name>A0A4S4NK76_9BACT</name>
<dbReference type="InterPro" id="IPR005545">
    <property type="entry name" value="YCII"/>
</dbReference>
<dbReference type="Pfam" id="PF03795">
    <property type="entry name" value="YCII"/>
    <property type="match status" value="1"/>
</dbReference>
<dbReference type="RefSeq" id="WP_136459478.1">
    <property type="nucleotide sequence ID" value="NZ_SRSF01000004.1"/>
</dbReference>
<evidence type="ECO:0000259" key="2">
    <source>
        <dbReference type="Pfam" id="PF03795"/>
    </source>
</evidence>
<evidence type="ECO:0000256" key="1">
    <source>
        <dbReference type="ARBA" id="ARBA00007689"/>
    </source>
</evidence>
<keyword evidence="4" id="KW-1185">Reference proteome</keyword>
<comment type="caution">
    <text evidence="3">The sequence shown here is derived from an EMBL/GenBank/DDBJ whole genome shotgun (WGS) entry which is preliminary data.</text>
</comment>
<evidence type="ECO:0000313" key="4">
    <source>
        <dbReference type="Proteomes" id="UP000308528"/>
    </source>
</evidence>